<proteinExistence type="predicted"/>
<sequence>MALLLCTLLERYLAAPARSSDRTAASGLRDRGRDTKGLVARPRATSGNVSRNWRKNLGYTLKGERGLVALLLEPRPWVSKCKEQLRECAQTMDSAVRVNTRTGDTLHARKQTPSSITWSSWWRESRYGGGSQSSALVREDAVMPCHCAVLASSPAAQSLRLNLSPPA</sequence>
<feature type="chain" id="PRO_5013930148" evidence="1">
    <location>
        <begin position="20"/>
        <end position="167"/>
    </location>
</feature>
<accession>A0A2G8RVK0</accession>
<comment type="caution">
    <text evidence="2">The sequence shown here is derived from an EMBL/GenBank/DDBJ whole genome shotgun (WGS) entry which is preliminary data.</text>
</comment>
<gene>
    <name evidence="2" type="ORF">GSI_12383</name>
</gene>
<evidence type="ECO:0000313" key="2">
    <source>
        <dbReference type="EMBL" id="PIL25545.1"/>
    </source>
</evidence>
<protein>
    <submittedName>
        <fullName evidence="2">Uncharacterized protein</fullName>
    </submittedName>
</protein>
<feature type="signal peptide" evidence="1">
    <location>
        <begin position="1"/>
        <end position="19"/>
    </location>
</feature>
<evidence type="ECO:0000256" key="1">
    <source>
        <dbReference type="SAM" id="SignalP"/>
    </source>
</evidence>
<dbReference type="EMBL" id="AYKW01000047">
    <property type="protein sequence ID" value="PIL25545.1"/>
    <property type="molecule type" value="Genomic_DNA"/>
</dbReference>
<reference evidence="2 3" key="1">
    <citation type="journal article" date="2015" name="Sci. Rep.">
        <title>Chromosome-level genome map provides insights into diverse defense mechanisms in the medicinal fungus Ganoderma sinense.</title>
        <authorList>
            <person name="Zhu Y."/>
            <person name="Xu J."/>
            <person name="Sun C."/>
            <person name="Zhou S."/>
            <person name="Xu H."/>
            <person name="Nelson D.R."/>
            <person name="Qian J."/>
            <person name="Song J."/>
            <person name="Luo H."/>
            <person name="Xiang L."/>
            <person name="Li Y."/>
            <person name="Xu Z."/>
            <person name="Ji A."/>
            <person name="Wang L."/>
            <person name="Lu S."/>
            <person name="Hayward A."/>
            <person name="Sun W."/>
            <person name="Li X."/>
            <person name="Schwartz D.C."/>
            <person name="Wang Y."/>
            <person name="Chen S."/>
        </authorList>
    </citation>
    <scope>NUCLEOTIDE SEQUENCE [LARGE SCALE GENOMIC DNA]</scope>
    <source>
        <strain evidence="2 3">ZZ0214-1</strain>
    </source>
</reference>
<keyword evidence="3" id="KW-1185">Reference proteome</keyword>
<evidence type="ECO:0000313" key="3">
    <source>
        <dbReference type="Proteomes" id="UP000230002"/>
    </source>
</evidence>
<dbReference type="Proteomes" id="UP000230002">
    <property type="component" value="Unassembled WGS sequence"/>
</dbReference>
<organism evidence="2 3">
    <name type="scientific">Ganoderma sinense ZZ0214-1</name>
    <dbReference type="NCBI Taxonomy" id="1077348"/>
    <lineage>
        <taxon>Eukaryota</taxon>
        <taxon>Fungi</taxon>
        <taxon>Dikarya</taxon>
        <taxon>Basidiomycota</taxon>
        <taxon>Agaricomycotina</taxon>
        <taxon>Agaricomycetes</taxon>
        <taxon>Polyporales</taxon>
        <taxon>Polyporaceae</taxon>
        <taxon>Ganoderma</taxon>
    </lineage>
</organism>
<name>A0A2G8RVK0_9APHY</name>
<keyword evidence="1" id="KW-0732">Signal</keyword>
<dbReference type="AlphaFoldDB" id="A0A2G8RVK0"/>